<dbReference type="EMBL" id="ML170164">
    <property type="protein sequence ID" value="TDL25443.1"/>
    <property type="molecule type" value="Genomic_DNA"/>
</dbReference>
<sequence>MSIGAVPNEFLFTQFQLDVDVVCTKNTINRSPCARCKHHHFKCDVKEPFTQSLCKRCWEKGLDACLGSTETQNQAVVSNGGTGSDGKPLLEPSGSPVKTTPTPSPQLTNHDSTAHRALHAGNSLPASQVEHSNAATTASRLIHTMLTTKNVTPGQPIIKHAIQC</sequence>
<protein>
    <submittedName>
        <fullName evidence="2">Uncharacterized protein</fullName>
    </submittedName>
</protein>
<dbReference type="OrthoDB" id="3323522at2759"/>
<keyword evidence="3" id="KW-1185">Reference proteome</keyword>
<organism evidence="2 3">
    <name type="scientific">Rickenella mellea</name>
    <dbReference type="NCBI Taxonomy" id="50990"/>
    <lineage>
        <taxon>Eukaryota</taxon>
        <taxon>Fungi</taxon>
        <taxon>Dikarya</taxon>
        <taxon>Basidiomycota</taxon>
        <taxon>Agaricomycotina</taxon>
        <taxon>Agaricomycetes</taxon>
        <taxon>Hymenochaetales</taxon>
        <taxon>Rickenellaceae</taxon>
        <taxon>Rickenella</taxon>
    </lineage>
</organism>
<gene>
    <name evidence="2" type="ORF">BD410DRAFT_896319</name>
</gene>
<evidence type="ECO:0000313" key="2">
    <source>
        <dbReference type="EMBL" id="TDL25443.1"/>
    </source>
</evidence>
<dbReference type="VEuPathDB" id="FungiDB:BD410DRAFT_896319"/>
<evidence type="ECO:0000313" key="3">
    <source>
        <dbReference type="Proteomes" id="UP000294933"/>
    </source>
</evidence>
<dbReference type="Proteomes" id="UP000294933">
    <property type="component" value="Unassembled WGS sequence"/>
</dbReference>
<feature type="region of interest" description="Disordered" evidence="1">
    <location>
        <begin position="75"/>
        <end position="110"/>
    </location>
</feature>
<feature type="compositionally biased region" description="Polar residues" evidence="1">
    <location>
        <begin position="96"/>
        <end position="110"/>
    </location>
</feature>
<name>A0A4Y7QCP3_9AGAM</name>
<reference evidence="2 3" key="1">
    <citation type="submission" date="2018-06" db="EMBL/GenBank/DDBJ databases">
        <title>A transcriptomic atlas of mushroom development highlights an independent origin of complex multicellularity.</title>
        <authorList>
            <consortium name="DOE Joint Genome Institute"/>
            <person name="Krizsan K."/>
            <person name="Almasi E."/>
            <person name="Merenyi Z."/>
            <person name="Sahu N."/>
            <person name="Viragh M."/>
            <person name="Koszo T."/>
            <person name="Mondo S."/>
            <person name="Kiss B."/>
            <person name="Balint B."/>
            <person name="Kues U."/>
            <person name="Barry K."/>
            <person name="Hegedus J.C."/>
            <person name="Henrissat B."/>
            <person name="Johnson J."/>
            <person name="Lipzen A."/>
            <person name="Ohm R."/>
            <person name="Nagy I."/>
            <person name="Pangilinan J."/>
            <person name="Yan J."/>
            <person name="Xiong Y."/>
            <person name="Grigoriev I.V."/>
            <person name="Hibbett D.S."/>
            <person name="Nagy L.G."/>
        </authorList>
    </citation>
    <scope>NUCLEOTIDE SEQUENCE [LARGE SCALE GENOMIC DNA]</scope>
    <source>
        <strain evidence="2 3">SZMC22713</strain>
    </source>
</reference>
<accession>A0A4Y7QCP3</accession>
<evidence type="ECO:0000256" key="1">
    <source>
        <dbReference type="SAM" id="MobiDB-lite"/>
    </source>
</evidence>
<proteinExistence type="predicted"/>
<dbReference type="AlphaFoldDB" id="A0A4Y7QCP3"/>